<feature type="domain" description="Beta-lactamase-related" evidence="1">
    <location>
        <begin position="2"/>
        <end position="99"/>
    </location>
</feature>
<name>A0ABS6EA04_9FIRM</name>
<sequence>MAGYIVECVSGQSFNDYVHEHIFEPLGMEHTALNATLSDNEWVAEKRGKEKCYTTKNESLGTCLYYLSLYPAGIATGTINDFIKFGQAFLTAEEEKSLLFEKRETLDEMISPSLFLPME</sequence>
<evidence type="ECO:0000313" key="2">
    <source>
        <dbReference type="EMBL" id="MBU5439028.1"/>
    </source>
</evidence>
<proteinExistence type="predicted"/>
<dbReference type="Pfam" id="PF00144">
    <property type="entry name" value="Beta-lactamase"/>
    <property type="match status" value="1"/>
</dbReference>
<keyword evidence="3" id="KW-1185">Reference proteome</keyword>
<dbReference type="EMBL" id="JAHLPM010000011">
    <property type="protein sequence ID" value="MBU5439028.1"/>
    <property type="molecule type" value="Genomic_DNA"/>
</dbReference>
<accession>A0ABS6EA04</accession>
<dbReference type="InterPro" id="IPR001466">
    <property type="entry name" value="Beta-lactam-related"/>
</dbReference>
<evidence type="ECO:0000259" key="1">
    <source>
        <dbReference type="Pfam" id="PF00144"/>
    </source>
</evidence>
<gene>
    <name evidence="2" type="ORF">KQI42_13450</name>
</gene>
<organism evidence="2 3">
    <name type="scientific">Tissierella simiarum</name>
    <dbReference type="NCBI Taxonomy" id="2841534"/>
    <lineage>
        <taxon>Bacteria</taxon>
        <taxon>Bacillati</taxon>
        <taxon>Bacillota</taxon>
        <taxon>Tissierellia</taxon>
        <taxon>Tissierellales</taxon>
        <taxon>Tissierellaceae</taxon>
        <taxon>Tissierella</taxon>
    </lineage>
</organism>
<dbReference type="PANTHER" id="PTHR46825">
    <property type="entry name" value="D-ALANYL-D-ALANINE-CARBOXYPEPTIDASE/ENDOPEPTIDASE AMPH"/>
    <property type="match status" value="1"/>
</dbReference>
<protein>
    <submittedName>
        <fullName evidence="2">Beta-lactamase family protein</fullName>
    </submittedName>
</protein>
<evidence type="ECO:0000313" key="3">
    <source>
        <dbReference type="Proteomes" id="UP000749471"/>
    </source>
</evidence>
<reference evidence="2 3" key="1">
    <citation type="submission" date="2021-06" db="EMBL/GenBank/DDBJ databases">
        <authorList>
            <person name="Sun Q."/>
            <person name="Li D."/>
        </authorList>
    </citation>
    <scope>NUCLEOTIDE SEQUENCE [LARGE SCALE GENOMIC DNA]</scope>
    <source>
        <strain evidence="2 3">MSJ-40</strain>
    </source>
</reference>
<dbReference type="PANTHER" id="PTHR46825:SF9">
    <property type="entry name" value="BETA-LACTAMASE-RELATED DOMAIN-CONTAINING PROTEIN"/>
    <property type="match status" value="1"/>
</dbReference>
<dbReference type="InterPro" id="IPR050491">
    <property type="entry name" value="AmpC-like"/>
</dbReference>
<comment type="caution">
    <text evidence="2">The sequence shown here is derived from an EMBL/GenBank/DDBJ whole genome shotgun (WGS) entry which is preliminary data.</text>
</comment>
<dbReference type="Proteomes" id="UP000749471">
    <property type="component" value="Unassembled WGS sequence"/>
</dbReference>